<accession>A0ABP7L1N8</accession>
<dbReference type="PANTHER" id="PTHR43677">
    <property type="entry name" value="SHORT-CHAIN DEHYDROGENASE/REDUCTASE"/>
    <property type="match status" value="1"/>
</dbReference>
<evidence type="ECO:0000313" key="2">
    <source>
        <dbReference type="EMBL" id="GAA3891224.1"/>
    </source>
</evidence>
<dbReference type="SMART" id="SM00829">
    <property type="entry name" value="PKS_ER"/>
    <property type="match status" value="1"/>
</dbReference>
<evidence type="ECO:0000313" key="3">
    <source>
        <dbReference type="Proteomes" id="UP001501803"/>
    </source>
</evidence>
<dbReference type="SUPFAM" id="SSF50129">
    <property type="entry name" value="GroES-like"/>
    <property type="match status" value="1"/>
</dbReference>
<feature type="domain" description="Enoyl reductase (ER)" evidence="1">
    <location>
        <begin position="23"/>
        <end position="334"/>
    </location>
</feature>
<dbReference type="InterPro" id="IPR051397">
    <property type="entry name" value="Zn-ADH-like_protein"/>
</dbReference>
<evidence type="ECO:0000259" key="1">
    <source>
        <dbReference type="SMART" id="SM00829"/>
    </source>
</evidence>
<reference evidence="3" key="1">
    <citation type="journal article" date="2019" name="Int. J. Syst. Evol. Microbiol.">
        <title>The Global Catalogue of Microorganisms (GCM) 10K type strain sequencing project: providing services to taxonomists for standard genome sequencing and annotation.</title>
        <authorList>
            <consortium name="The Broad Institute Genomics Platform"/>
            <consortium name="The Broad Institute Genome Sequencing Center for Infectious Disease"/>
            <person name="Wu L."/>
            <person name="Ma J."/>
        </authorList>
    </citation>
    <scope>NUCLEOTIDE SEQUENCE [LARGE SCALE GENOMIC DNA]</scope>
    <source>
        <strain evidence="3">JCM 17021</strain>
    </source>
</reference>
<dbReference type="Gene3D" id="3.40.50.720">
    <property type="entry name" value="NAD(P)-binding Rossmann-like Domain"/>
    <property type="match status" value="1"/>
</dbReference>
<dbReference type="RefSeq" id="WP_345069295.1">
    <property type="nucleotide sequence ID" value="NZ_BAABCN010000015.1"/>
</dbReference>
<comment type="caution">
    <text evidence="2">The sequence shown here is derived from an EMBL/GenBank/DDBJ whole genome shotgun (WGS) entry which is preliminary data.</text>
</comment>
<dbReference type="InterPro" id="IPR013149">
    <property type="entry name" value="ADH-like_C"/>
</dbReference>
<dbReference type="NCBIfam" id="TIGR02823">
    <property type="entry name" value="oxido_YhdH"/>
    <property type="match status" value="1"/>
</dbReference>
<dbReference type="InterPro" id="IPR036291">
    <property type="entry name" value="NAD(P)-bd_dom_sf"/>
</dbReference>
<dbReference type="CDD" id="cd08288">
    <property type="entry name" value="MDR_yhdh"/>
    <property type="match status" value="1"/>
</dbReference>
<dbReference type="SUPFAM" id="SSF51735">
    <property type="entry name" value="NAD(P)-binding Rossmann-fold domains"/>
    <property type="match status" value="1"/>
</dbReference>
<protein>
    <submittedName>
        <fullName evidence="2">MDR family oxidoreductase</fullName>
    </submittedName>
</protein>
<keyword evidence="3" id="KW-1185">Reference proteome</keyword>
<dbReference type="Proteomes" id="UP001501803">
    <property type="component" value="Unassembled WGS sequence"/>
</dbReference>
<dbReference type="InterPro" id="IPR011032">
    <property type="entry name" value="GroES-like_sf"/>
</dbReference>
<proteinExistence type="predicted"/>
<dbReference type="InterPro" id="IPR014188">
    <property type="entry name" value="Acrylyl-CoA_reductase_AcuI"/>
</dbReference>
<dbReference type="Gene3D" id="3.90.180.10">
    <property type="entry name" value="Medium-chain alcohol dehydrogenases, catalytic domain"/>
    <property type="match status" value="1"/>
</dbReference>
<sequence>MSTPSQFRAIVVDTETDAAGVIQQTAGLHLVDDDSLAPGDVTIDVQFSSINYKDGLALCGKPGVVRVWPLIAGIDIVGVVTGSTDPRWSAGDTVIQNGAGLGERLNGGLAERARVDGASLVRLPDGLTAQQAAAIGTAGFTAMLAVMTLERQGVTPASGPVLVTGAAGGVGSVAISLLAGRGFEVHALTGRRAQLGDYLRGLGATHLVDRAELATVGKPLQTQRWAAVVDSVGSATLANALAQTNYGGVVAACGLAQGADLPTTVMPFILRAVTLAGINSVDAPLALREEAWQRLARELDISQLEALTTVIALDEAFDAAERILAGGVHGRTVVDVRA</sequence>
<dbReference type="EMBL" id="BAABCN010000015">
    <property type="protein sequence ID" value="GAA3891224.1"/>
    <property type="molecule type" value="Genomic_DNA"/>
</dbReference>
<dbReference type="Pfam" id="PF00107">
    <property type="entry name" value="ADH_zinc_N"/>
    <property type="match status" value="1"/>
</dbReference>
<dbReference type="InterPro" id="IPR013154">
    <property type="entry name" value="ADH-like_N"/>
</dbReference>
<organism evidence="2 3">
    <name type="scientific">Leifsonia kafniensis</name>
    <dbReference type="NCBI Taxonomy" id="475957"/>
    <lineage>
        <taxon>Bacteria</taxon>
        <taxon>Bacillati</taxon>
        <taxon>Actinomycetota</taxon>
        <taxon>Actinomycetes</taxon>
        <taxon>Micrococcales</taxon>
        <taxon>Microbacteriaceae</taxon>
        <taxon>Leifsonia</taxon>
    </lineage>
</organism>
<name>A0ABP7L1N8_9MICO</name>
<dbReference type="InterPro" id="IPR020843">
    <property type="entry name" value="ER"/>
</dbReference>
<dbReference type="PANTHER" id="PTHR43677:SF1">
    <property type="entry name" value="ACRYLYL-COA REDUCTASE ACUI-RELATED"/>
    <property type="match status" value="1"/>
</dbReference>
<dbReference type="Pfam" id="PF08240">
    <property type="entry name" value="ADH_N"/>
    <property type="match status" value="1"/>
</dbReference>
<gene>
    <name evidence="2" type="ORF">GCM10022381_36440</name>
</gene>